<dbReference type="CDD" id="cd06850">
    <property type="entry name" value="biotinyl_domain"/>
    <property type="match status" value="1"/>
</dbReference>
<keyword evidence="1" id="KW-0092">Biotin</keyword>
<evidence type="ECO:0000313" key="4">
    <source>
        <dbReference type="EMBL" id="MPN48633.1"/>
    </source>
</evidence>
<dbReference type="PROSITE" id="PS00188">
    <property type="entry name" value="BIOTIN"/>
    <property type="match status" value="1"/>
</dbReference>
<protein>
    <recommendedName>
        <fullName evidence="3">Lipoyl-binding domain-containing protein</fullName>
    </recommendedName>
</protein>
<dbReference type="SUPFAM" id="SSF51230">
    <property type="entry name" value="Single hybrid motif"/>
    <property type="match status" value="1"/>
</dbReference>
<evidence type="ECO:0000259" key="3">
    <source>
        <dbReference type="PROSITE" id="PS50968"/>
    </source>
</evidence>
<feature type="region of interest" description="Disordered" evidence="2">
    <location>
        <begin position="24"/>
        <end position="62"/>
    </location>
</feature>
<sequence length="129" mass="13518">MTVNDIEENIARVEVNGTPYTVEMDKPVKAAPKPVTRPASAPKTSTGAPVVARPAATSTKSGIKSPLPGVILDIKVKEGDTVKKGQLIAILEAMKMENNINADKDGVVSAVKVNKGDSVLEGTDLIIIE</sequence>
<dbReference type="Gene3D" id="2.40.50.100">
    <property type="match status" value="1"/>
</dbReference>
<dbReference type="EMBL" id="VSSQ01111137">
    <property type="protein sequence ID" value="MPN48633.1"/>
    <property type="molecule type" value="Genomic_DNA"/>
</dbReference>
<dbReference type="InterPro" id="IPR000089">
    <property type="entry name" value="Biotin_lipoyl"/>
</dbReference>
<reference evidence="4" key="1">
    <citation type="submission" date="2019-08" db="EMBL/GenBank/DDBJ databases">
        <authorList>
            <person name="Kucharzyk K."/>
            <person name="Murdoch R.W."/>
            <person name="Higgins S."/>
            <person name="Loffler F."/>
        </authorList>
    </citation>
    <scope>NUCLEOTIDE SEQUENCE</scope>
</reference>
<comment type="caution">
    <text evidence="4">The sequence shown here is derived from an EMBL/GenBank/DDBJ whole genome shotgun (WGS) entry which is preliminary data.</text>
</comment>
<dbReference type="PROSITE" id="PS50968">
    <property type="entry name" value="BIOTINYL_LIPOYL"/>
    <property type="match status" value="1"/>
</dbReference>
<dbReference type="InterPro" id="IPR001882">
    <property type="entry name" value="Biotin_BS"/>
</dbReference>
<feature type="domain" description="Lipoyl-binding" evidence="3">
    <location>
        <begin position="53"/>
        <end position="129"/>
    </location>
</feature>
<dbReference type="InterPro" id="IPR011053">
    <property type="entry name" value="Single_hybrid_motif"/>
</dbReference>
<name>A0A645IN08_9ZZZZ</name>
<evidence type="ECO:0000256" key="1">
    <source>
        <dbReference type="ARBA" id="ARBA00023267"/>
    </source>
</evidence>
<accession>A0A645IN08</accession>
<dbReference type="AlphaFoldDB" id="A0A645IN08"/>
<dbReference type="Pfam" id="PF00364">
    <property type="entry name" value="Biotin_lipoyl"/>
    <property type="match status" value="1"/>
</dbReference>
<dbReference type="InterPro" id="IPR050709">
    <property type="entry name" value="Biotin_Carboxyl_Carrier/Decarb"/>
</dbReference>
<proteinExistence type="predicted"/>
<gene>
    <name evidence="4" type="ORF">SDC9_196244</name>
</gene>
<dbReference type="PANTHER" id="PTHR45266">
    <property type="entry name" value="OXALOACETATE DECARBOXYLASE ALPHA CHAIN"/>
    <property type="match status" value="1"/>
</dbReference>
<organism evidence="4">
    <name type="scientific">bioreactor metagenome</name>
    <dbReference type="NCBI Taxonomy" id="1076179"/>
    <lineage>
        <taxon>unclassified sequences</taxon>
        <taxon>metagenomes</taxon>
        <taxon>ecological metagenomes</taxon>
    </lineage>
</organism>
<dbReference type="PANTHER" id="PTHR45266:SF3">
    <property type="entry name" value="OXALOACETATE DECARBOXYLASE ALPHA CHAIN"/>
    <property type="match status" value="1"/>
</dbReference>
<evidence type="ECO:0000256" key="2">
    <source>
        <dbReference type="SAM" id="MobiDB-lite"/>
    </source>
</evidence>
<dbReference type="FunFam" id="2.40.50.100:FF:000003">
    <property type="entry name" value="Acetyl-CoA carboxylase biotin carboxyl carrier protein"/>
    <property type="match status" value="1"/>
</dbReference>